<organism evidence="3 4">
    <name type="scientific">Propioniferax innocua</name>
    <dbReference type="NCBI Taxonomy" id="1753"/>
    <lineage>
        <taxon>Bacteria</taxon>
        <taxon>Bacillati</taxon>
        <taxon>Actinomycetota</taxon>
        <taxon>Actinomycetes</taxon>
        <taxon>Propionibacteriales</taxon>
        <taxon>Propionibacteriaceae</taxon>
        <taxon>Propioniferax</taxon>
    </lineage>
</organism>
<feature type="transmembrane region" description="Helical" evidence="2">
    <location>
        <begin position="124"/>
        <end position="143"/>
    </location>
</feature>
<comment type="caution">
    <text evidence="3">The sequence shown here is derived from an EMBL/GenBank/DDBJ whole genome shotgun (WGS) entry which is preliminary data.</text>
</comment>
<gene>
    <name evidence="3" type="ORF">FB460_0823</name>
</gene>
<dbReference type="EMBL" id="VFOR01000001">
    <property type="protein sequence ID" value="TQL63023.1"/>
    <property type="molecule type" value="Genomic_DNA"/>
</dbReference>
<dbReference type="PANTHER" id="PTHR37308:SF1">
    <property type="entry name" value="POLYPRENYL-PHOSPHATE TRANSPORTER"/>
    <property type="match status" value="1"/>
</dbReference>
<dbReference type="AlphaFoldDB" id="A0A542ZRP0"/>
<dbReference type="InterPro" id="IPR007163">
    <property type="entry name" value="VCA0040-like"/>
</dbReference>
<evidence type="ECO:0000256" key="2">
    <source>
        <dbReference type="SAM" id="Phobius"/>
    </source>
</evidence>
<feature type="transmembrane region" description="Helical" evidence="2">
    <location>
        <begin position="92"/>
        <end position="112"/>
    </location>
</feature>
<dbReference type="Proteomes" id="UP000316196">
    <property type="component" value="Unassembled WGS sequence"/>
</dbReference>
<keyword evidence="2" id="KW-0472">Membrane</keyword>
<feature type="transmembrane region" description="Helical" evidence="2">
    <location>
        <begin position="229"/>
        <end position="253"/>
    </location>
</feature>
<keyword evidence="2" id="KW-1133">Transmembrane helix</keyword>
<feature type="transmembrane region" description="Helical" evidence="2">
    <location>
        <begin position="183"/>
        <end position="201"/>
    </location>
</feature>
<protein>
    <submittedName>
        <fullName evidence="3">Putative membrane protein</fullName>
    </submittedName>
</protein>
<feature type="transmembrane region" description="Helical" evidence="2">
    <location>
        <begin position="292"/>
        <end position="312"/>
    </location>
</feature>
<name>A0A542ZRP0_9ACTN</name>
<accession>A0A542ZRP0</accession>
<evidence type="ECO:0000313" key="3">
    <source>
        <dbReference type="EMBL" id="TQL63023.1"/>
    </source>
</evidence>
<dbReference type="Pfam" id="PF04018">
    <property type="entry name" value="VCA0040-like"/>
    <property type="match status" value="1"/>
</dbReference>
<reference evidence="3 4" key="1">
    <citation type="submission" date="2019-06" db="EMBL/GenBank/DDBJ databases">
        <title>Sequencing the genomes of 1000 actinobacteria strains.</title>
        <authorList>
            <person name="Klenk H.-P."/>
        </authorList>
    </citation>
    <scope>NUCLEOTIDE SEQUENCE [LARGE SCALE GENOMIC DNA]</scope>
    <source>
        <strain evidence="3 4">DSM 8251</strain>
    </source>
</reference>
<evidence type="ECO:0000313" key="4">
    <source>
        <dbReference type="Proteomes" id="UP000316196"/>
    </source>
</evidence>
<dbReference type="RefSeq" id="WP_211345820.1">
    <property type="nucleotide sequence ID" value="NZ_BAAAMD010000001.1"/>
</dbReference>
<dbReference type="PANTHER" id="PTHR37308">
    <property type="entry name" value="INTEGRAL MEMBRANE PROTEIN"/>
    <property type="match status" value="1"/>
</dbReference>
<evidence type="ECO:0000256" key="1">
    <source>
        <dbReference type="SAM" id="MobiDB-lite"/>
    </source>
</evidence>
<keyword evidence="2" id="KW-0812">Transmembrane</keyword>
<sequence>MTDSSQYAHDDNIQDAPKQSVTPGSVIANVIRGGLIGLAELVPGISGGTIALIVGVYERLIDSANHVLTGVKRLVVGPDRGTWWREVKRAEWGLIIPLLIGMVGLVFTLAGVMEGFVTNHPSKARGLFLGMVLASVAVPLLLIDRKDLASTGKRIGAALLLLVVAAVFFFLTGLGGAPVNNDPSLVLVFFAAAVAICALVLPGVSGSFFLLTIGIYAATTGAVDDRNIVYLLVFMAGAFTGLAVFVKALHWLLHNMHTKVMLVMAGLMLGSLRALWPWQGPSRELLAPGADALPVFGLTLLGAVVVVAMVLVDRKMSAKPQNTEQTEAA</sequence>
<proteinExistence type="predicted"/>
<feature type="region of interest" description="Disordered" evidence="1">
    <location>
        <begin position="1"/>
        <end position="20"/>
    </location>
</feature>
<keyword evidence="4" id="KW-1185">Reference proteome</keyword>
<feature type="transmembrane region" description="Helical" evidence="2">
    <location>
        <begin position="155"/>
        <end position="177"/>
    </location>
</feature>